<sequence>MITTTWIRCEKFTLNASTLIPLVPHSTMSIHFESVIPVLRIFDEVKAAEFYQGFLGFKCDWTHRFEEGFPLYQQVSRDGLVLHLSEHHGDGGPAIHVRVMMTGVDHFHKEVSSKQYKYLRPGCDKSEVTGMLEMKVTDPFGNRLTFCQREEGKQ</sequence>
<dbReference type="Gene3D" id="3.10.180.10">
    <property type="entry name" value="2,3-Dihydroxybiphenyl 1,2-Dioxygenase, domain 1"/>
    <property type="match status" value="1"/>
</dbReference>
<organism evidence="5 6">
    <name type="scientific">Kockovaella imperatae</name>
    <dbReference type="NCBI Taxonomy" id="4999"/>
    <lineage>
        <taxon>Eukaryota</taxon>
        <taxon>Fungi</taxon>
        <taxon>Dikarya</taxon>
        <taxon>Basidiomycota</taxon>
        <taxon>Agaricomycotina</taxon>
        <taxon>Tremellomycetes</taxon>
        <taxon>Tremellales</taxon>
        <taxon>Cuniculitremaceae</taxon>
        <taxon>Kockovaella</taxon>
    </lineage>
</organism>
<name>A0A1Y1UDB4_9TREE</name>
<keyword evidence="6" id="KW-1185">Reference proteome</keyword>
<dbReference type="InParanoid" id="A0A1Y1UDB4"/>
<dbReference type="OrthoDB" id="4235865at2759"/>
<evidence type="ECO:0000313" key="5">
    <source>
        <dbReference type="EMBL" id="ORX35537.1"/>
    </source>
</evidence>
<evidence type="ECO:0000313" key="6">
    <source>
        <dbReference type="Proteomes" id="UP000193218"/>
    </source>
</evidence>
<dbReference type="GeneID" id="33555621"/>
<evidence type="ECO:0000256" key="3">
    <source>
        <dbReference type="ARBA" id="ARBA00023251"/>
    </source>
</evidence>
<comment type="caution">
    <text evidence="5">The sequence shown here is derived from an EMBL/GenBank/DDBJ whole genome shotgun (WGS) entry which is preliminary data.</text>
</comment>
<dbReference type="EMBL" id="NBSH01000010">
    <property type="protein sequence ID" value="ORX35537.1"/>
    <property type="molecule type" value="Genomic_DNA"/>
</dbReference>
<accession>A0A1Y1UDB4</accession>
<dbReference type="CDD" id="cd08349">
    <property type="entry name" value="BLMA_like"/>
    <property type="match status" value="1"/>
</dbReference>
<dbReference type="InterPro" id="IPR029068">
    <property type="entry name" value="Glyas_Bleomycin-R_OHBP_Dase"/>
</dbReference>
<dbReference type="RefSeq" id="XP_021869701.1">
    <property type="nucleotide sequence ID" value="XM_022013813.1"/>
</dbReference>
<evidence type="ECO:0000256" key="1">
    <source>
        <dbReference type="ARBA" id="ARBA00011051"/>
    </source>
</evidence>
<dbReference type="InterPro" id="IPR037523">
    <property type="entry name" value="VOC_core"/>
</dbReference>
<dbReference type="Proteomes" id="UP000193218">
    <property type="component" value="Unassembled WGS sequence"/>
</dbReference>
<feature type="domain" description="VOC" evidence="4">
    <location>
        <begin position="31"/>
        <end position="149"/>
    </location>
</feature>
<evidence type="ECO:0000256" key="2">
    <source>
        <dbReference type="ARBA" id="ARBA00021572"/>
    </source>
</evidence>
<keyword evidence="3" id="KW-0046">Antibiotic resistance</keyword>
<dbReference type="SUPFAM" id="SSF54593">
    <property type="entry name" value="Glyoxalase/Bleomycin resistance protein/Dihydroxybiphenyl dioxygenase"/>
    <property type="match status" value="1"/>
</dbReference>
<comment type="similarity">
    <text evidence="1">Belongs to the bleomycin resistance protein family.</text>
</comment>
<gene>
    <name evidence="5" type="ORF">BD324DRAFT_59223</name>
</gene>
<dbReference type="PROSITE" id="PS51819">
    <property type="entry name" value="VOC"/>
    <property type="match status" value="1"/>
</dbReference>
<reference evidence="5 6" key="1">
    <citation type="submission" date="2017-03" db="EMBL/GenBank/DDBJ databases">
        <title>Widespread Adenine N6-methylation of Active Genes in Fungi.</title>
        <authorList>
            <consortium name="DOE Joint Genome Institute"/>
            <person name="Mondo S.J."/>
            <person name="Dannebaum R.O."/>
            <person name="Kuo R.C."/>
            <person name="Louie K.B."/>
            <person name="Bewick A.J."/>
            <person name="Labutti K."/>
            <person name="Haridas S."/>
            <person name="Kuo A."/>
            <person name="Salamov A."/>
            <person name="Ahrendt S.R."/>
            <person name="Lau R."/>
            <person name="Bowen B.P."/>
            <person name="Lipzen A."/>
            <person name="Sullivan W."/>
            <person name="Andreopoulos W.B."/>
            <person name="Clum A."/>
            <person name="Lindquist E."/>
            <person name="Daum C."/>
            <person name="Northen T.R."/>
            <person name="Ramamoorthy G."/>
            <person name="Schmitz R.J."/>
            <person name="Gryganskyi A."/>
            <person name="Culley D."/>
            <person name="Magnuson J."/>
            <person name="James T.Y."/>
            <person name="O'Malley M.A."/>
            <person name="Stajich J.E."/>
            <person name="Spatafora J.W."/>
            <person name="Visel A."/>
            <person name="Grigoriev I.V."/>
        </authorList>
    </citation>
    <scope>NUCLEOTIDE SEQUENCE [LARGE SCALE GENOMIC DNA]</scope>
    <source>
        <strain evidence="5 6">NRRL Y-17943</strain>
    </source>
</reference>
<evidence type="ECO:0000259" key="4">
    <source>
        <dbReference type="PROSITE" id="PS51819"/>
    </source>
</evidence>
<protein>
    <recommendedName>
        <fullName evidence="2">Bleomycin resistance protein</fullName>
    </recommendedName>
</protein>
<dbReference type="InterPro" id="IPR000335">
    <property type="entry name" value="Bleomycin-R"/>
</dbReference>
<proteinExistence type="inferred from homology"/>
<dbReference type="Pfam" id="PF19581">
    <property type="entry name" value="Glyoxalase_7"/>
    <property type="match status" value="1"/>
</dbReference>
<dbReference type="AlphaFoldDB" id="A0A1Y1UDB4"/>
<dbReference type="GO" id="GO:0046677">
    <property type="term" value="P:response to antibiotic"/>
    <property type="evidence" value="ECO:0007669"/>
    <property type="project" value="UniProtKB-KW"/>
</dbReference>